<organism evidence="1 2">
    <name type="scientific">Mycena metata</name>
    <dbReference type="NCBI Taxonomy" id="1033252"/>
    <lineage>
        <taxon>Eukaryota</taxon>
        <taxon>Fungi</taxon>
        <taxon>Dikarya</taxon>
        <taxon>Basidiomycota</taxon>
        <taxon>Agaricomycotina</taxon>
        <taxon>Agaricomycetes</taxon>
        <taxon>Agaricomycetidae</taxon>
        <taxon>Agaricales</taxon>
        <taxon>Marasmiineae</taxon>
        <taxon>Mycenaceae</taxon>
        <taxon>Mycena</taxon>
    </lineage>
</organism>
<name>A0AAD7M8J3_9AGAR</name>
<protein>
    <submittedName>
        <fullName evidence="1">Uncharacterized protein</fullName>
    </submittedName>
</protein>
<gene>
    <name evidence="1" type="ORF">B0H16DRAFT_1482022</name>
</gene>
<reference evidence="1" key="1">
    <citation type="submission" date="2023-03" db="EMBL/GenBank/DDBJ databases">
        <title>Massive genome expansion in bonnet fungi (Mycena s.s.) driven by repeated elements and novel gene families across ecological guilds.</title>
        <authorList>
            <consortium name="Lawrence Berkeley National Laboratory"/>
            <person name="Harder C.B."/>
            <person name="Miyauchi S."/>
            <person name="Viragh M."/>
            <person name="Kuo A."/>
            <person name="Thoen E."/>
            <person name="Andreopoulos B."/>
            <person name="Lu D."/>
            <person name="Skrede I."/>
            <person name="Drula E."/>
            <person name="Henrissat B."/>
            <person name="Morin E."/>
            <person name="Kohler A."/>
            <person name="Barry K."/>
            <person name="LaButti K."/>
            <person name="Morin E."/>
            <person name="Salamov A."/>
            <person name="Lipzen A."/>
            <person name="Mereny Z."/>
            <person name="Hegedus B."/>
            <person name="Baldrian P."/>
            <person name="Stursova M."/>
            <person name="Weitz H."/>
            <person name="Taylor A."/>
            <person name="Grigoriev I.V."/>
            <person name="Nagy L.G."/>
            <person name="Martin F."/>
            <person name="Kauserud H."/>
        </authorList>
    </citation>
    <scope>NUCLEOTIDE SEQUENCE</scope>
    <source>
        <strain evidence="1">CBHHK182m</strain>
    </source>
</reference>
<keyword evidence="2" id="KW-1185">Reference proteome</keyword>
<evidence type="ECO:0000313" key="2">
    <source>
        <dbReference type="Proteomes" id="UP001215598"/>
    </source>
</evidence>
<accession>A0AAD7M8J3</accession>
<dbReference type="AlphaFoldDB" id="A0AAD7M8J3"/>
<dbReference type="EMBL" id="JARKIB010000461">
    <property type="protein sequence ID" value="KAJ7705963.1"/>
    <property type="molecule type" value="Genomic_DNA"/>
</dbReference>
<sequence>MSSGSFPAAVSRFISLCSGSFNLIQSWTCDMMVTKVGDEPLHSGWKKLYTNNIATTQPQPPKFLLCQLLNDPGIFGILVQASYHKTGGNMWIWHGIEAPVTLEAVGVKDS</sequence>
<evidence type="ECO:0000313" key="1">
    <source>
        <dbReference type="EMBL" id="KAJ7705963.1"/>
    </source>
</evidence>
<proteinExistence type="predicted"/>
<dbReference type="Proteomes" id="UP001215598">
    <property type="component" value="Unassembled WGS sequence"/>
</dbReference>
<comment type="caution">
    <text evidence="1">The sequence shown here is derived from an EMBL/GenBank/DDBJ whole genome shotgun (WGS) entry which is preliminary data.</text>
</comment>